<reference evidence="2 3" key="1">
    <citation type="journal article" date="2006" name="Science">
        <title>Genome of rice cluster I archaea -- the key methane producers in the rice rhizosphere.</title>
        <authorList>
            <person name="Erkel C."/>
            <person name="Kube M."/>
            <person name="Reinhardt R."/>
            <person name="Liesack W."/>
        </authorList>
    </citation>
    <scope>NUCLEOTIDE SEQUENCE [LARGE SCALE GENOMIC DNA]</scope>
    <source>
        <strain evidence="3">DSM 22066 / NBRC 105507 / MRE50</strain>
    </source>
</reference>
<dbReference type="AlphaFoldDB" id="Q0W8P5"/>
<evidence type="ECO:0000313" key="2">
    <source>
        <dbReference type="EMBL" id="CAJ35248.1"/>
    </source>
</evidence>
<dbReference type="eggNOG" id="arCOG11705">
    <property type="taxonomic scope" value="Archaea"/>
</dbReference>
<dbReference type="EMBL" id="AM114193">
    <property type="protein sequence ID" value="CAJ35248.1"/>
    <property type="molecule type" value="Genomic_DNA"/>
</dbReference>
<organism evidence="2 3">
    <name type="scientific">Methanocella arvoryzae (strain DSM 22066 / NBRC 105507 / MRE50)</name>
    <dbReference type="NCBI Taxonomy" id="351160"/>
    <lineage>
        <taxon>Archaea</taxon>
        <taxon>Methanobacteriati</taxon>
        <taxon>Methanobacteriota</taxon>
        <taxon>Stenosarchaea group</taxon>
        <taxon>Methanomicrobia</taxon>
        <taxon>Methanocellales</taxon>
        <taxon>Methanocellaceae</taxon>
        <taxon>Methanocella</taxon>
    </lineage>
</organism>
<protein>
    <submittedName>
        <fullName evidence="2">Uncharacterized protein</fullName>
    </submittedName>
</protein>
<feature type="region of interest" description="Disordered" evidence="1">
    <location>
        <begin position="1"/>
        <end position="20"/>
    </location>
</feature>
<dbReference type="STRING" id="351160.LRC266"/>
<keyword evidence="3" id="KW-1185">Reference proteome</keyword>
<dbReference type="RefSeq" id="WP_012037242.1">
    <property type="nucleotide sequence ID" value="NC_009464.1"/>
</dbReference>
<name>Q0W8P5_METAR</name>
<dbReference type="GeneID" id="5143984"/>
<evidence type="ECO:0000256" key="1">
    <source>
        <dbReference type="SAM" id="MobiDB-lite"/>
    </source>
</evidence>
<evidence type="ECO:0000313" key="3">
    <source>
        <dbReference type="Proteomes" id="UP000000663"/>
    </source>
</evidence>
<sequence>MVVPVKKHHSTKHQKKTSAQTVLQFQEPAMSDGSGSESLAHYEFKLEPIVDKKTYDSFLKAIALRIYSEFERTLKGEGIDRPELSLVGLDLKKAATPVEIRMAEYVALNARLIVDRAFVDIQGYAHTYMPRAFREMEADKSSEGDIVPYVELKIQRDLVMEIRTIAMLHIPDAERFSYVSKLKEL</sequence>
<feature type="compositionally biased region" description="Basic residues" evidence="1">
    <location>
        <begin position="1"/>
        <end position="16"/>
    </location>
</feature>
<accession>Q0W8P5</accession>
<dbReference type="KEGG" id="rci:LRC266"/>
<gene>
    <name evidence="2" type="ORF">LRC266</name>
</gene>
<dbReference type="Proteomes" id="UP000000663">
    <property type="component" value="Chromosome"/>
</dbReference>
<proteinExistence type="predicted"/>